<evidence type="ECO:0000313" key="3">
    <source>
        <dbReference type="EMBL" id="KAA1073043.1"/>
    </source>
</evidence>
<evidence type="ECO:0000313" key="2">
    <source>
        <dbReference type="EMBL" id="KAA1071168.1"/>
    </source>
</evidence>
<sequence length="353" mass="39309">MTDTGQPDEVMPAPRPIGPPDARPRYPIIYISYQLWVEHSVLFPQGTPRYARHSEDPRTPENWKYHHECITSDDTEVVPFGPCEVPFERMSIRDFKRAMIDLVGATRGDFDLTRVLRAADAGRKLQWRGTSRWPDGPILRNIDVARNFPAYARMASNAVLPKKVHLRLYMEDPIMRPRYPRYVSFSLLVERGRVVFVDFTDWSLEYEASLALATIERAPPSTSSWIIEPPSSTVASEVAANVVRSPSYHSSSARSSPGWVPPGSEPGSTDGSSSEGQCSIAASVTGNPDQENEGTANGGATTLVSSPGLWILDGPPSSWQERDYTYIRSSSPPEVEVLSTPQRPIRAPRRNNN</sequence>
<protein>
    <submittedName>
        <fullName evidence="3">Uncharacterized protein</fullName>
    </submittedName>
</protein>
<evidence type="ECO:0000313" key="5">
    <source>
        <dbReference type="Proteomes" id="UP000325313"/>
    </source>
</evidence>
<proteinExistence type="predicted"/>
<dbReference type="EMBL" id="VDEP01000479">
    <property type="protein sequence ID" value="KAA1071168.1"/>
    <property type="molecule type" value="Genomic_DNA"/>
</dbReference>
<reference evidence="3 5" key="1">
    <citation type="submission" date="2019-05" db="EMBL/GenBank/DDBJ databases">
        <title>Emergence of the Ug99 lineage of the wheat stem rust pathogen through somatic hybridization.</title>
        <authorList>
            <person name="Li F."/>
            <person name="Upadhyaya N.M."/>
            <person name="Sperschneider J."/>
            <person name="Matny O."/>
            <person name="Nguyen-Phuc H."/>
            <person name="Mago R."/>
            <person name="Raley C."/>
            <person name="Miller M.E."/>
            <person name="Silverstein K.A.T."/>
            <person name="Henningsen E."/>
            <person name="Hirsch C.D."/>
            <person name="Visser B."/>
            <person name="Pretorius Z.A."/>
            <person name="Steffenson B.J."/>
            <person name="Schwessinger B."/>
            <person name="Dodds P.N."/>
            <person name="Figueroa M."/>
        </authorList>
    </citation>
    <scope>NUCLEOTIDE SEQUENCE [LARGE SCALE GENOMIC DNA]</scope>
    <source>
        <strain evidence="3 5">Ug99</strain>
    </source>
</reference>
<feature type="region of interest" description="Disordered" evidence="1">
    <location>
        <begin position="246"/>
        <end position="353"/>
    </location>
</feature>
<comment type="caution">
    <text evidence="3">The sequence shown here is derived from an EMBL/GenBank/DDBJ whole genome shotgun (WGS) entry which is preliminary data.</text>
</comment>
<gene>
    <name evidence="2" type="ORF">PGTUg99_007616</name>
    <name evidence="3" type="ORF">PGTUg99_023040</name>
    <name evidence="4" type="ORF">PGTUg99_035401</name>
</gene>
<feature type="compositionally biased region" description="Low complexity" evidence="1">
    <location>
        <begin position="246"/>
        <end position="256"/>
    </location>
</feature>
<evidence type="ECO:0000256" key="1">
    <source>
        <dbReference type="SAM" id="MobiDB-lite"/>
    </source>
</evidence>
<accession>A0A5B0MA49</accession>
<dbReference type="Proteomes" id="UP000325313">
    <property type="component" value="Unassembled WGS sequence"/>
</dbReference>
<organism evidence="3 5">
    <name type="scientific">Puccinia graminis f. sp. tritici</name>
    <dbReference type="NCBI Taxonomy" id="56615"/>
    <lineage>
        <taxon>Eukaryota</taxon>
        <taxon>Fungi</taxon>
        <taxon>Dikarya</taxon>
        <taxon>Basidiomycota</taxon>
        <taxon>Pucciniomycotina</taxon>
        <taxon>Pucciniomycetes</taxon>
        <taxon>Pucciniales</taxon>
        <taxon>Pucciniaceae</taxon>
        <taxon>Puccinia</taxon>
    </lineage>
</organism>
<dbReference type="EMBL" id="VDEP01000102">
    <property type="protein sequence ID" value="KAA1131993.1"/>
    <property type="molecule type" value="Genomic_DNA"/>
</dbReference>
<dbReference type="AlphaFoldDB" id="A0A5B0MA49"/>
<feature type="compositionally biased region" description="Polar residues" evidence="1">
    <location>
        <begin position="266"/>
        <end position="305"/>
    </location>
</feature>
<name>A0A5B0MA49_PUCGR</name>
<evidence type="ECO:0000313" key="4">
    <source>
        <dbReference type="EMBL" id="KAA1131993.1"/>
    </source>
</evidence>
<dbReference type="EMBL" id="VDEP01000475">
    <property type="protein sequence ID" value="KAA1073043.1"/>
    <property type="molecule type" value="Genomic_DNA"/>
</dbReference>